<feature type="non-terminal residue" evidence="1">
    <location>
        <position position="184"/>
    </location>
</feature>
<accession>A0A699TAS4</accession>
<proteinExistence type="predicted"/>
<name>A0A699TAS4_TANCI</name>
<evidence type="ECO:0000313" key="1">
    <source>
        <dbReference type="EMBL" id="GFD06518.1"/>
    </source>
</evidence>
<comment type="caution">
    <text evidence="1">The sequence shown here is derived from an EMBL/GenBank/DDBJ whole genome shotgun (WGS) entry which is preliminary data.</text>
</comment>
<dbReference type="EMBL" id="BKCJ011225464">
    <property type="protein sequence ID" value="GFD06518.1"/>
    <property type="molecule type" value="Genomic_DNA"/>
</dbReference>
<reference evidence="1" key="1">
    <citation type="journal article" date="2019" name="Sci. Rep.">
        <title>Draft genome of Tanacetum cinerariifolium, the natural source of mosquito coil.</title>
        <authorList>
            <person name="Yamashiro T."/>
            <person name="Shiraishi A."/>
            <person name="Satake H."/>
            <person name="Nakayama K."/>
        </authorList>
    </citation>
    <scope>NUCLEOTIDE SEQUENCE</scope>
</reference>
<dbReference type="AlphaFoldDB" id="A0A699TAS4"/>
<organism evidence="1">
    <name type="scientific">Tanacetum cinerariifolium</name>
    <name type="common">Dalmatian daisy</name>
    <name type="synonym">Chrysanthemum cinerariifolium</name>
    <dbReference type="NCBI Taxonomy" id="118510"/>
    <lineage>
        <taxon>Eukaryota</taxon>
        <taxon>Viridiplantae</taxon>
        <taxon>Streptophyta</taxon>
        <taxon>Embryophyta</taxon>
        <taxon>Tracheophyta</taxon>
        <taxon>Spermatophyta</taxon>
        <taxon>Magnoliopsida</taxon>
        <taxon>eudicotyledons</taxon>
        <taxon>Gunneridae</taxon>
        <taxon>Pentapetalae</taxon>
        <taxon>asterids</taxon>
        <taxon>campanulids</taxon>
        <taxon>Asterales</taxon>
        <taxon>Asteraceae</taxon>
        <taxon>Asteroideae</taxon>
        <taxon>Anthemideae</taxon>
        <taxon>Anthemidinae</taxon>
        <taxon>Tanacetum</taxon>
    </lineage>
</organism>
<sequence>IKWIEDLVPHIMWSQTPVSYDKYALWGISYWGHKRQQFYAFTVNRESARDVYSKRRIIAVTELQIVEWHDYKHMDWITVRRDDDKLYKFKEGDFKRLRIQDIEDMLLLLQADSRASFNELMDTHVDFSEFLMNRLKVDTLTPELLASLTYELMKGSCKSLVELEICLKEVYKATTDQLDWNNPK</sequence>
<gene>
    <name evidence="1" type="ORF">Tci_878487</name>
</gene>
<feature type="non-terminal residue" evidence="1">
    <location>
        <position position="1"/>
    </location>
</feature>
<protein>
    <submittedName>
        <fullName evidence="1">Uncharacterized protein</fullName>
    </submittedName>
</protein>